<reference evidence="2 3" key="1">
    <citation type="journal article" date="2015" name="Genome Announc.">
        <title>Expanding the biotechnology potential of lactobacilli through comparative genomics of 213 strains and associated genera.</title>
        <authorList>
            <person name="Sun Z."/>
            <person name="Harris H.M."/>
            <person name="McCann A."/>
            <person name="Guo C."/>
            <person name="Argimon S."/>
            <person name="Zhang W."/>
            <person name="Yang X."/>
            <person name="Jeffery I.B."/>
            <person name="Cooney J.C."/>
            <person name="Kagawa T.F."/>
            <person name="Liu W."/>
            <person name="Song Y."/>
            <person name="Salvetti E."/>
            <person name="Wrobel A."/>
            <person name="Rasinkangas P."/>
            <person name="Parkhill J."/>
            <person name="Rea M.C."/>
            <person name="O'Sullivan O."/>
            <person name="Ritari J."/>
            <person name="Douillard F.P."/>
            <person name="Paul Ross R."/>
            <person name="Yang R."/>
            <person name="Briner A.E."/>
            <person name="Felis G.E."/>
            <person name="de Vos W.M."/>
            <person name="Barrangou R."/>
            <person name="Klaenhammer T.R."/>
            <person name="Caufield P.W."/>
            <person name="Cui Y."/>
            <person name="Zhang H."/>
            <person name="O'Toole P.W."/>
        </authorList>
    </citation>
    <scope>NUCLEOTIDE SEQUENCE [LARGE SCALE GENOMIC DNA]</scope>
    <source>
        <strain evidence="2 3">DSM 19906</strain>
    </source>
</reference>
<sequence>MKAPAFKEFTNQLDTVTTDGFIFEWQVNDPRERIVGLLIDGKVVGLVKFSREFSSRYNRIESIEVMKEYQGQGYGAMLMAFVMMDSFSNDGFEGFVALTSKSDGTENFYLHLGAKQRTKQLMIFDTEASQYVVSKYLPNGGIFK</sequence>
<gene>
    <name evidence="2" type="ORF">FC98_GL002758</name>
</gene>
<dbReference type="SUPFAM" id="SSF55729">
    <property type="entry name" value="Acyl-CoA N-acyltransferases (Nat)"/>
    <property type="match status" value="1"/>
</dbReference>
<keyword evidence="2" id="KW-0808">Transferase</keyword>
<protein>
    <submittedName>
        <fullName evidence="2">Acetyltransferase, GNAT family</fullName>
    </submittedName>
</protein>
<evidence type="ECO:0000313" key="3">
    <source>
        <dbReference type="Proteomes" id="UP000051439"/>
    </source>
</evidence>
<dbReference type="PROSITE" id="PS51186">
    <property type="entry name" value="GNAT"/>
    <property type="match status" value="1"/>
</dbReference>
<dbReference type="InterPro" id="IPR016181">
    <property type="entry name" value="Acyl_CoA_acyltransferase"/>
</dbReference>
<dbReference type="CDD" id="cd04301">
    <property type="entry name" value="NAT_SF"/>
    <property type="match status" value="1"/>
</dbReference>
<evidence type="ECO:0000313" key="2">
    <source>
        <dbReference type="EMBL" id="KRL22141.1"/>
    </source>
</evidence>
<dbReference type="InterPro" id="IPR000182">
    <property type="entry name" value="GNAT_dom"/>
</dbReference>
<dbReference type="AlphaFoldDB" id="A0A0R1NP48"/>
<name>A0A0R1NP48_9LACO</name>
<dbReference type="PATRIC" id="fig|1423766.4.peg.2888"/>
<keyword evidence="3" id="KW-1185">Reference proteome</keyword>
<organism evidence="2 3">
    <name type="scientific">Lentilactobacillus kisonensis DSM 19906 = JCM 15041</name>
    <dbReference type="NCBI Taxonomy" id="1423766"/>
    <lineage>
        <taxon>Bacteria</taxon>
        <taxon>Bacillati</taxon>
        <taxon>Bacillota</taxon>
        <taxon>Bacilli</taxon>
        <taxon>Lactobacillales</taxon>
        <taxon>Lactobacillaceae</taxon>
        <taxon>Lentilactobacillus</taxon>
    </lineage>
</organism>
<dbReference type="GO" id="GO:0016747">
    <property type="term" value="F:acyltransferase activity, transferring groups other than amino-acyl groups"/>
    <property type="evidence" value="ECO:0007669"/>
    <property type="project" value="InterPro"/>
</dbReference>
<feature type="domain" description="N-acetyltransferase" evidence="1">
    <location>
        <begin position="1"/>
        <end position="138"/>
    </location>
</feature>
<dbReference type="Pfam" id="PF00583">
    <property type="entry name" value="Acetyltransf_1"/>
    <property type="match status" value="1"/>
</dbReference>
<comment type="caution">
    <text evidence="2">The sequence shown here is derived from an EMBL/GenBank/DDBJ whole genome shotgun (WGS) entry which is preliminary data.</text>
</comment>
<dbReference type="Proteomes" id="UP000051439">
    <property type="component" value="Unassembled WGS sequence"/>
</dbReference>
<evidence type="ECO:0000259" key="1">
    <source>
        <dbReference type="PROSITE" id="PS51186"/>
    </source>
</evidence>
<dbReference type="EMBL" id="AZEB01000009">
    <property type="protein sequence ID" value="KRL22141.1"/>
    <property type="molecule type" value="Genomic_DNA"/>
</dbReference>
<accession>A0A0R1NP48</accession>
<dbReference type="Gene3D" id="3.40.630.30">
    <property type="match status" value="1"/>
</dbReference>
<proteinExistence type="predicted"/>